<dbReference type="InterPro" id="IPR036397">
    <property type="entry name" value="RNaseH_sf"/>
</dbReference>
<evidence type="ECO:0000313" key="2">
    <source>
        <dbReference type="EMBL" id="OAY35291.1"/>
    </source>
</evidence>
<dbReference type="EMBL" id="CM004398">
    <property type="protein sequence ID" value="OAY35291.1"/>
    <property type="molecule type" value="Genomic_DNA"/>
</dbReference>
<evidence type="ECO:0000259" key="1">
    <source>
        <dbReference type="Pfam" id="PF13456"/>
    </source>
</evidence>
<protein>
    <recommendedName>
        <fullName evidence="1">RNase H type-1 domain-containing protein</fullName>
    </recommendedName>
</protein>
<dbReference type="Gene3D" id="3.30.420.10">
    <property type="entry name" value="Ribonuclease H-like superfamily/Ribonuclease H"/>
    <property type="match status" value="1"/>
</dbReference>
<name>A0A2C9UUU7_MANES</name>
<dbReference type="InterPro" id="IPR053151">
    <property type="entry name" value="RNase_H-like"/>
</dbReference>
<dbReference type="GO" id="GO:0004523">
    <property type="term" value="F:RNA-DNA hybrid ribonuclease activity"/>
    <property type="evidence" value="ECO:0007669"/>
    <property type="project" value="InterPro"/>
</dbReference>
<dbReference type="GO" id="GO:0003676">
    <property type="term" value="F:nucleic acid binding"/>
    <property type="evidence" value="ECO:0007669"/>
    <property type="project" value="InterPro"/>
</dbReference>
<dbReference type="InterPro" id="IPR044730">
    <property type="entry name" value="RNase_H-like_dom_plant"/>
</dbReference>
<feature type="domain" description="RNase H type-1" evidence="1">
    <location>
        <begin position="165"/>
        <end position="225"/>
    </location>
</feature>
<dbReference type="CDD" id="cd06222">
    <property type="entry name" value="RNase_H_like"/>
    <property type="match status" value="1"/>
</dbReference>
<accession>A0A2C9UUU7</accession>
<reference evidence="2" key="1">
    <citation type="submission" date="2016-02" db="EMBL/GenBank/DDBJ databases">
        <title>WGS assembly of Manihot esculenta.</title>
        <authorList>
            <person name="Bredeson J.V."/>
            <person name="Prochnik S.E."/>
            <person name="Lyons J.B."/>
            <person name="Schmutz J."/>
            <person name="Grimwood J."/>
            <person name="Vrebalov J."/>
            <person name="Bart R.S."/>
            <person name="Amuge T."/>
            <person name="Ferguson M.E."/>
            <person name="Green R."/>
            <person name="Putnam N."/>
            <person name="Stites J."/>
            <person name="Rounsley S."/>
            <person name="Rokhsar D.S."/>
        </authorList>
    </citation>
    <scope>NUCLEOTIDE SEQUENCE [LARGE SCALE GENOMIC DNA]</scope>
    <source>
        <tissue evidence="2">Leaf</tissue>
    </source>
</reference>
<dbReference type="Pfam" id="PF13456">
    <property type="entry name" value="RVT_3"/>
    <property type="match status" value="1"/>
</dbReference>
<dbReference type="SUPFAM" id="SSF53098">
    <property type="entry name" value="Ribonuclease H-like"/>
    <property type="match status" value="1"/>
</dbReference>
<gene>
    <name evidence="2" type="ORF">MANES_12G088300</name>
</gene>
<dbReference type="PANTHER" id="PTHR47723:SF19">
    <property type="entry name" value="POLYNUCLEOTIDYL TRANSFERASE, RIBONUCLEASE H-LIKE SUPERFAMILY PROTEIN"/>
    <property type="match status" value="1"/>
</dbReference>
<dbReference type="InterPro" id="IPR012337">
    <property type="entry name" value="RNaseH-like_sf"/>
</dbReference>
<organism evidence="2">
    <name type="scientific">Manihot esculenta</name>
    <name type="common">Cassava</name>
    <name type="synonym">Jatropha manihot</name>
    <dbReference type="NCBI Taxonomy" id="3983"/>
    <lineage>
        <taxon>Eukaryota</taxon>
        <taxon>Viridiplantae</taxon>
        <taxon>Streptophyta</taxon>
        <taxon>Embryophyta</taxon>
        <taxon>Tracheophyta</taxon>
        <taxon>Spermatophyta</taxon>
        <taxon>Magnoliopsida</taxon>
        <taxon>eudicotyledons</taxon>
        <taxon>Gunneridae</taxon>
        <taxon>Pentapetalae</taxon>
        <taxon>rosids</taxon>
        <taxon>fabids</taxon>
        <taxon>Malpighiales</taxon>
        <taxon>Euphorbiaceae</taxon>
        <taxon>Crotonoideae</taxon>
        <taxon>Manihoteae</taxon>
        <taxon>Manihot</taxon>
    </lineage>
</organism>
<sequence>MKAFFCSRGSSLKKLHLVNWNTLILPKGNGGLGIKDLTLHNQAFLFKWLWRLNHHSDSLWVQLLKAKYSFQTECGVSLALDIRIAIGNGLNVRFWHDKWFGILALKFSFNRLFNLSTHQNAFIKWNTDGSSKGKPGPVAIGGVLRDSNGLFVCIFSMFYRSSKRGLILESDSTVAISWVLNDNNHLWRLSLVFNFISNNLKVFPSFRIQHVAKEANWTANTLAKRGLHCKEIFIA</sequence>
<dbReference type="PANTHER" id="PTHR47723">
    <property type="entry name" value="OS05G0353850 PROTEIN"/>
    <property type="match status" value="1"/>
</dbReference>
<dbReference type="InterPro" id="IPR002156">
    <property type="entry name" value="RNaseH_domain"/>
</dbReference>
<dbReference type="AlphaFoldDB" id="A0A2C9UUU7"/>
<dbReference type="STRING" id="3983.A0A2C9UUU7"/>
<proteinExistence type="predicted"/>